<evidence type="ECO:0000313" key="2">
    <source>
        <dbReference type="Proteomes" id="UP000192366"/>
    </source>
</evidence>
<sequence>MPDTVELAPEVISALRGMRDAGEVPLRCNKGPIRTAVAAAVRALTTDDLGGKVRPWDLSGLRRAAAELGAVDGATALYVDESLLVAELLPGAQRIALRGVDDGWRLVRFLADSERPDHVRLAPETTTEIELDTLSPEGVLSALGIAKPQDVELDIESEDLGQGETETRYRYLFTDNGRSVLAEEVTSEIFDGATPCSRWVRGVVIDNGRGVLITANRDRAVLIRG</sequence>
<evidence type="ECO:0000313" key="1">
    <source>
        <dbReference type="EMBL" id="ORA02949.1"/>
    </source>
</evidence>
<gene>
    <name evidence="1" type="ORF">BST17_21195</name>
</gene>
<dbReference type="AlphaFoldDB" id="A0A1W9YSG1"/>
<dbReference type="STRING" id="564198.BST17_21195"/>
<organism evidence="1 2">
    <name type="scientific">Mycolicibacterium bacteremicum</name>
    <name type="common">Mycobacterium bacteremicum</name>
    <dbReference type="NCBI Taxonomy" id="564198"/>
    <lineage>
        <taxon>Bacteria</taxon>
        <taxon>Bacillati</taxon>
        <taxon>Actinomycetota</taxon>
        <taxon>Actinomycetes</taxon>
        <taxon>Mycobacteriales</taxon>
        <taxon>Mycobacteriaceae</taxon>
        <taxon>Mycolicibacterium</taxon>
    </lineage>
</organism>
<dbReference type="EMBL" id="MVHJ01000022">
    <property type="protein sequence ID" value="ORA02949.1"/>
    <property type="molecule type" value="Genomic_DNA"/>
</dbReference>
<keyword evidence="2" id="KW-1185">Reference proteome</keyword>
<protein>
    <submittedName>
        <fullName evidence="1">Uncharacterized protein</fullName>
    </submittedName>
</protein>
<reference evidence="1 2" key="1">
    <citation type="submission" date="2017-02" db="EMBL/GenBank/DDBJ databases">
        <title>The new phylogeny of genus Mycobacterium.</title>
        <authorList>
            <person name="Tortoli E."/>
            <person name="Trovato A."/>
            <person name="Cirillo D.M."/>
        </authorList>
    </citation>
    <scope>NUCLEOTIDE SEQUENCE [LARGE SCALE GENOMIC DNA]</scope>
    <source>
        <strain evidence="1 2">DSM 45578</strain>
    </source>
</reference>
<proteinExistence type="predicted"/>
<accession>A0A1W9YSG1</accession>
<name>A0A1W9YSG1_MYCBA</name>
<dbReference type="OrthoDB" id="4617001at2"/>
<dbReference type="Proteomes" id="UP000192366">
    <property type="component" value="Unassembled WGS sequence"/>
</dbReference>
<dbReference type="RefSeq" id="WP_083060870.1">
    <property type="nucleotide sequence ID" value="NZ_JACKVM010000014.1"/>
</dbReference>
<comment type="caution">
    <text evidence="1">The sequence shown here is derived from an EMBL/GenBank/DDBJ whole genome shotgun (WGS) entry which is preliminary data.</text>
</comment>